<evidence type="ECO:0000313" key="1">
    <source>
        <dbReference type="EMBL" id="KAK7506079.1"/>
    </source>
</evidence>
<accession>A0ABD0M3Z4</accession>
<reference evidence="1 2" key="1">
    <citation type="journal article" date="2023" name="Sci. Data">
        <title>Genome assembly of the Korean intertidal mud-creeper Batillaria attramentaria.</title>
        <authorList>
            <person name="Patra A.K."/>
            <person name="Ho P.T."/>
            <person name="Jun S."/>
            <person name="Lee S.J."/>
            <person name="Kim Y."/>
            <person name="Won Y.J."/>
        </authorList>
    </citation>
    <scope>NUCLEOTIDE SEQUENCE [LARGE SCALE GENOMIC DNA]</scope>
    <source>
        <strain evidence="1">Wonlab-2016</strain>
    </source>
</reference>
<dbReference type="EMBL" id="JACVVK020000008">
    <property type="protein sequence ID" value="KAK7506079.1"/>
    <property type="molecule type" value="Genomic_DNA"/>
</dbReference>
<proteinExistence type="predicted"/>
<sequence>MATGRSNFYEEYNRLFTFYPAFENGQDAIFLARKGYIAARLNEHGGGEAVVLCAFCGVKYEPHQERLQHKKECTYIRNNIPICTHDIRTVRRRMVRNGLPS</sequence>
<name>A0ABD0M3Z4_9CAEN</name>
<protein>
    <submittedName>
        <fullName evidence="1">Uncharacterized protein</fullName>
    </submittedName>
</protein>
<dbReference type="SUPFAM" id="SSF57924">
    <property type="entry name" value="Inhibitor of apoptosis (IAP) repeat"/>
    <property type="match status" value="1"/>
</dbReference>
<evidence type="ECO:0000313" key="2">
    <source>
        <dbReference type="Proteomes" id="UP001519460"/>
    </source>
</evidence>
<dbReference type="Proteomes" id="UP001519460">
    <property type="component" value="Unassembled WGS sequence"/>
</dbReference>
<keyword evidence="2" id="KW-1185">Reference proteome</keyword>
<organism evidence="1 2">
    <name type="scientific">Batillaria attramentaria</name>
    <dbReference type="NCBI Taxonomy" id="370345"/>
    <lineage>
        <taxon>Eukaryota</taxon>
        <taxon>Metazoa</taxon>
        <taxon>Spiralia</taxon>
        <taxon>Lophotrochozoa</taxon>
        <taxon>Mollusca</taxon>
        <taxon>Gastropoda</taxon>
        <taxon>Caenogastropoda</taxon>
        <taxon>Sorbeoconcha</taxon>
        <taxon>Cerithioidea</taxon>
        <taxon>Batillariidae</taxon>
        <taxon>Batillaria</taxon>
    </lineage>
</organism>
<dbReference type="AlphaFoldDB" id="A0ABD0M3Z4"/>
<comment type="caution">
    <text evidence="1">The sequence shown here is derived from an EMBL/GenBank/DDBJ whole genome shotgun (WGS) entry which is preliminary data.</text>
</comment>
<gene>
    <name evidence="1" type="ORF">BaRGS_00002801</name>
</gene>